<evidence type="ECO:0000313" key="7">
    <source>
        <dbReference type="EMBL" id="HJC07239.1"/>
    </source>
</evidence>
<evidence type="ECO:0000256" key="3">
    <source>
        <dbReference type="ARBA" id="ARBA00012663"/>
    </source>
</evidence>
<dbReference type="InterPro" id="IPR036962">
    <property type="entry name" value="Glyco_hydro_3_N_sf"/>
</dbReference>
<dbReference type="Proteomes" id="UP000823910">
    <property type="component" value="Unassembled WGS sequence"/>
</dbReference>
<dbReference type="Pfam" id="PF00933">
    <property type="entry name" value="Glyco_hydro_3"/>
    <property type="match status" value="1"/>
</dbReference>
<name>A0A9D2SJ84_9FIRM</name>
<evidence type="ECO:0000256" key="5">
    <source>
        <dbReference type="ARBA" id="ARBA00023295"/>
    </source>
</evidence>
<keyword evidence="4 7" id="KW-0378">Hydrolase</keyword>
<reference evidence="7" key="1">
    <citation type="journal article" date="2021" name="PeerJ">
        <title>Extensive microbial diversity within the chicken gut microbiome revealed by metagenomics and culture.</title>
        <authorList>
            <person name="Gilroy R."/>
            <person name="Ravi A."/>
            <person name="Getino M."/>
            <person name="Pursley I."/>
            <person name="Horton D.L."/>
            <person name="Alikhan N.F."/>
            <person name="Baker D."/>
            <person name="Gharbi K."/>
            <person name="Hall N."/>
            <person name="Watson M."/>
            <person name="Adriaenssens E.M."/>
            <person name="Foster-Nyarko E."/>
            <person name="Jarju S."/>
            <person name="Secka A."/>
            <person name="Antonio M."/>
            <person name="Oren A."/>
            <person name="Chaudhuri R.R."/>
            <person name="La Ragione R."/>
            <person name="Hildebrand F."/>
            <person name="Pallen M.J."/>
        </authorList>
    </citation>
    <scope>NUCLEOTIDE SEQUENCE</scope>
    <source>
        <strain evidence="7">CHK180-15479</strain>
    </source>
</reference>
<dbReference type="SUPFAM" id="SSF51445">
    <property type="entry name" value="(Trans)glycosidases"/>
    <property type="match status" value="1"/>
</dbReference>
<dbReference type="InterPro" id="IPR036881">
    <property type="entry name" value="Glyco_hydro_3_C_sf"/>
</dbReference>
<comment type="similarity">
    <text evidence="2">Belongs to the glycosyl hydrolase 3 family.</text>
</comment>
<keyword evidence="5" id="KW-0326">Glycosidase</keyword>
<dbReference type="Gene3D" id="3.20.20.300">
    <property type="entry name" value="Glycoside hydrolase, family 3, N-terminal domain"/>
    <property type="match status" value="1"/>
</dbReference>
<organism evidence="7 8">
    <name type="scientific">Candidatus Enterocloster excrementipullorum</name>
    <dbReference type="NCBI Taxonomy" id="2838559"/>
    <lineage>
        <taxon>Bacteria</taxon>
        <taxon>Bacillati</taxon>
        <taxon>Bacillota</taxon>
        <taxon>Clostridia</taxon>
        <taxon>Lachnospirales</taxon>
        <taxon>Lachnospiraceae</taxon>
        <taxon>Enterocloster</taxon>
    </lineage>
</organism>
<evidence type="ECO:0000256" key="2">
    <source>
        <dbReference type="ARBA" id="ARBA00005336"/>
    </source>
</evidence>
<protein>
    <recommendedName>
        <fullName evidence="3">beta-N-acetylhexosaminidase</fullName>
        <ecNumber evidence="3">3.2.1.52</ecNumber>
    </recommendedName>
</protein>
<dbReference type="EMBL" id="DWWT01000076">
    <property type="protein sequence ID" value="HJC07239.1"/>
    <property type="molecule type" value="Genomic_DNA"/>
</dbReference>
<comment type="catalytic activity">
    <reaction evidence="1">
        <text>Hydrolysis of terminal non-reducing N-acetyl-D-hexosamine residues in N-acetyl-beta-D-hexosaminides.</text>
        <dbReference type="EC" id="3.2.1.52"/>
    </reaction>
</comment>
<dbReference type="InterPro" id="IPR001764">
    <property type="entry name" value="Glyco_hydro_3_N"/>
</dbReference>
<reference evidence="7" key="2">
    <citation type="submission" date="2021-04" db="EMBL/GenBank/DDBJ databases">
        <authorList>
            <person name="Gilroy R."/>
        </authorList>
    </citation>
    <scope>NUCLEOTIDE SEQUENCE</scope>
    <source>
        <strain evidence="7">CHK180-15479</strain>
    </source>
</reference>
<evidence type="ECO:0000313" key="8">
    <source>
        <dbReference type="Proteomes" id="UP000823910"/>
    </source>
</evidence>
<dbReference type="EC" id="3.2.1.52" evidence="3"/>
<feature type="domain" description="Glycoside hydrolase family 3 N-terminal" evidence="6">
    <location>
        <begin position="27"/>
        <end position="346"/>
    </location>
</feature>
<dbReference type="GO" id="GO:0004563">
    <property type="term" value="F:beta-N-acetylhexosaminidase activity"/>
    <property type="evidence" value="ECO:0007669"/>
    <property type="project" value="UniProtKB-EC"/>
</dbReference>
<evidence type="ECO:0000256" key="1">
    <source>
        <dbReference type="ARBA" id="ARBA00001231"/>
    </source>
</evidence>
<dbReference type="PANTHER" id="PTHR30480:SF13">
    <property type="entry name" value="BETA-HEXOSAMINIDASE"/>
    <property type="match status" value="1"/>
</dbReference>
<proteinExistence type="inferred from homology"/>
<accession>A0A9D2SJ84</accession>
<evidence type="ECO:0000259" key="6">
    <source>
        <dbReference type="Pfam" id="PF00933"/>
    </source>
</evidence>
<dbReference type="Gene3D" id="3.40.50.1700">
    <property type="entry name" value="Glycoside hydrolase family 3 C-terminal domain"/>
    <property type="match status" value="1"/>
</dbReference>
<comment type="caution">
    <text evidence="7">The sequence shown here is derived from an EMBL/GenBank/DDBJ whole genome shotgun (WGS) entry which is preliminary data.</text>
</comment>
<dbReference type="InterPro" id="IPR050226">
    <property type="entry name" value="NagZ_Beta-hexosaminidase"/>
</dbReference>
<dbReference type="GO" id="GO:0009254">
    <property type="term" value="P:peptidoglycan turnover"/>
    <property type="evidence" value="ECO:0007669"/>
    <property type="project" value="TreeGrafter"/>
</dbReference>
<gene>
    <name evidence="7" type="ORF">H9704_14030</name>
</gene>
<dbReference type="AlphaFoldDB" id="A0A9D2SJ84"/>
<sequence length="580" mass="64893">MVDLKAKPFYLSDSDVEWVQETIRGMTLEEKIGQLFIMLDRKKDKEETKRIFDTYHIGGCRYQNEPAEKIYEQNKYYQECSKIPVLIACNCDNGGSGACSDGTHIATAAACGASEGSDVAYDVGYVSGREGTAVGCSWDYGPVCDLLFNWRNTIVNTRAYGKDVDAVIANCRAYIKGVEESGMAACCKHFPGDGVEELDQHLVMGVNTFSCEEWDATFGKVYKTLIDDGIRSIMAGHIALPAYSRKLRPGIKDEDIMPATLAPELLTDLLRGRLGYNGLILTDASHMAGMTCAMPRSQQVPRAIAAGCDMFLFFNDIEEDFGYMMAGYKSGIITEERLNDALMRILGLKASLKLHEKKKNGTLISSKEALKVIGCEEHRKLAEKAADRSITLVKDTKHVLPISPKTHKRVCAFVISSPPISRKNRPDPVKEVVREELEKAGYDVHMHESYYDLILKEGISLETELKSVVIGKVEEFKKKYDAVFVFINMKGYAQENNVRLSWSIGHSVEIPWYMQEVPTVFISLNYTNHLLDVPMAKTFINAYAPTREIIRQTIEKVGGLSPFKGTCDDNVFCGRWDTRL</sequence>
<dbReference type="GO" id="GO:0005975">
    <property type="term" value="P:carbohydrate metabolic process"/>
    <property type="evidence" value="ECO:0007669"/>
    <property type="project" value="InterPro"/>
</dbReference>
<evidence type="ECO:0000256" key="4">
    <source>
        <dbReference type="ARBA" id="ARBA00022801"/>
    </source>
</evidence>
<dbReference type="InterPro" id="IPR017853">
    <property type="entry name" value="GH"/>
</dbReference>
<dbReference type="PANTHER" id="PTHR30480">
    <property type="entry name" value="BETA-HEXOSAMINIDASE-RELATED"/>
    <property type="match status" value="1"/>
</dbReference>